<evidence type="ECO:0000313" key="2">
    <source>
        <dbReference type="Proteomes" id="UP000664277"/>
    </source>
</evidence>
<accession>A0A8J7PPV4</accession>
<dbReference type="PANTHER" id="PTHR32097">
    <property type="entry name" value="CAMP-BINDING PROTEIN 1-RELATED"/>
    <property type="match status" value="1"/>
</dbReference>
<dbReference type="PANTHER" id="PTHR32097:SF18">
    <property type="entry name" value="RING-TYPE DOMAIN-CONTAINING PROTEIN"/>
    <property type="match status" value="1"/>
</dbReference>
<organism evidence="1 2">
    <name type="scientific">Candidatus Obscuribacter phosphatis</name>
    <dbReference type="NCBI Taxonomy" id="1906157"/>
    <lineage>
        <taxon>Bacteria</taxon>
        <taxon>Bacillati</taxon>
        <taxon>Candidatus Melainabacteria</taxon>
        <taxon>Candidatus Obscuribacterales</taxon>
        <taxon>Candidatus Obscuribacteraceae</taxon>
        <taxon>Candidatus Obscuribacter</taxon>
    </lineage>
</organism>
<protein>
    <submittedName>
        <fullName evidence="1">TerD family protein</fullName>
    </submittedName>
</protein>
<dbReference type="InterPro" id="IPR051324">
    <property type="entry name" value="Stress/Tellurium_Resist"/>
</dbReference>
<comment type="caution">
    <text evidence="1">The sequence shown here is derived from an EMBL/GenBank/DDBJ whole genome shotgun (WGS) entry which is preliminary data.</text>
</comment>
<reference evidence="1" key="1">
    <citation type="submission" date="2021-02" db="EMBL/GenBank/DDBJ databases">
        <title>Genome-Resolved Metagenomics of a Microbial Community Performing Photosynthetic Biological Nutrient Removal.</title>
        <authorList>
            <person name="Mcdaniel E.A."/>
        </authorList>
    </citation>
    <scope>NUCLEOTIDE SEQUENCE</scope>
    <source>
        <strain evidence="1">UWPOB_OBS1</strain>
    </source>
</reference>
<dbReference type="EMBL" id="JAFLCK010000031">
    <property type="protein sequence ID" value="MBN8662132.1"/>
    <property type="molecule type" value="Genomic_DNA"/>
</dbReference>
<sequence>MPTISVNGELNEVFLRRARRLFFPPRENAQNCPANLHASLIANLEYFGYLLSEDLFKQIRQLSKEDLNELNAVCCTALRTRENWAAVVLPMYPDFPEQVMSMSDALLYINALSHYFTDGKFIPPSIKKPRPALAEYSSYQKIELGSLDQFEELFRPLIDSSVSLDLQAQSDLTWFLRVYLPENGRNPIDFIKTAPANREIKAVVLKALYLYGRDKPEHWALVSDYIVGHLETGIDVLRFAAALSDGDISLGERTKYKSFDRKTRHLLLRALEQTPHLVGDLSRYPQRFVRLAERLHPGEFKDRYPHFFDAITKLRNKKALNSFNSLVERYLVQDLKQALNLLKTRPGELSRRIDLLLRRAVGGSEKDNAEWHKQVLSVYGTVIGEVPTPSLLQLAEHFKHRSQKRSCRVFMPKGPTAKAFCVEDKLPLLPESLCLELVQIIEVELRQRFAKLPPLGRCYVSPDLKRLNQPFALRSASKALYTAARGSRFELSAKDTLRLFVFWRNGTYRTDLDLAAIFFQDDLSHYATIAYYDLKHEFGCHSGDIVDAPNGASEYVDFSIEKCLAKQIRYVVMSVCSYTRQSYCELPECFAGWMAREKPNSGEIFEPRTIENKLDLSADSKIAVPVIFDLVERQAIWCDLSLKAMRLDRLQSVGEAPLPAPFQRIREALIGLGGINPVNNQVGFSMMLKAMVNLKKANLYDLFRLHAQARGVLVDERALAEKVFDYDADPKFILNLAGIAAEFM</sequence>
<dbReference type="AlphaFoldDB" id="A0A8J7PPV4"/>
<proteinExistence type="predicted"/>
<gene>
    <name evidence="1" type="ORF">J0M35_17320</name>
</gene>
<evidence type="ECO:0000313" key="1">
    <source>
        <dbReference type="EMBL" id="MBN8662132.1"/>
    </source>
</evidence>
<dbReference type="Proteomes" id="UP000664277">
    <property type="component" value="Unassembled WGS sequence"/>
</dbReference>
<name>A0A8J7PPV4_9BACT</name>